<reference evidence="3" key="1">
    <citation type="submission" date="2005-09" db="EMBL/GenBank/DDBJ databases">
        <authorList>
            <person name="Mural R.J."/>
            <person name="Li P.W."/>
            <person name="Adams M.D."/>
            <person name="Amanatides P.G."/>
            <person name="Baden-Tillson H."/>
            <person name="Barnstead M."/>
            <person name="Chin S.H."/>
            <person name="Dew I."/>
            <person name="Evans C.A."/>
            <person name="Ferriera S."/>
            <person name="Flanigan M."/>
            <person name="Fosler C."/>
            <person name="Glodek A."/>
            <person name="Gu Z."/>
            <person name="Holt R.A."/>
            <person name="Jennings D."/>
            <person name="Kraft C.L."/>
            <person name="Lu F."/>
            <person name="Nguyen T."/>
            <person name="Nusskern D.R."/>
            <person name="Pfannkoch C.M."/>
            <person name="Sitter C."/>
            <person name="Sutton G.G."/>
            <person name="Venter J.C."/>
            <person name="Wang Z."/>
            <person name="Woodage T."/>
            <person name="Zheng X.H."/>
            <person name="Zhong F."/>
        </authorList>
    </citation>
    <scope>NUCLEOTIDE SEQUENCE [LARGE SCALE GENOMIC DNA]</scope>
    <source>
        <strain>BN</strain>
        <strain evidence="3">Sprague-Dawley</strain>
    </source>
</reference>
<evidence type="ECO:0000256" key="1">
    <source>
        <dbReference type="SAM" id="MobiDB-lite"/>
    </source>
</evidence>
<organism evidence="2 3">
    <name type="scientific">Rattus norvegicus</name>
    <name type="common">Rat</name>
    <dbReference type="NCBI Taxonomy" id="10116"/>
    <lineage>
        <taxon>Eukaryota</taxon>
        <taxon>Metazoa</taxon>
        <taxon>Chordata</taxon>
        <taxon>Craniata</taxon>
        <taxon>Vertebrata</taxon>
        <taxon>Euteleostomi</taxon>
        <taxon>Mammalia</taxon>
        <taxon>Eutheria</taxon>
        <taxon>Euarchontoglires</taxon>
        <taxon>Glires</taxon>
        <taxon>Rodentia</taxon>
        <taxon>Myomorpha</taxon>
        <taxon>Muroidea</taxon>
        <taxon>Muridae</taxon>
        <taxon>Murinae</taxon>
        <taxon>Rattus</taxon>
    </lineage>
</organism>
<protein>
    <submittedName>
        <fullName evidence="2">RCG62004</fullName>
    </submittedName>
</protein>
<dbReference type="AlphaFoldDB" id="A6H9N5"/>
<dbReference type="EMBL" id="CH473947">
    <property type="protein sequence ID" value="EDM02740.1"/>
    <property type="molecule type" value="Genomic_DNA"/>
</dbReference>
<dbReference type="Proteomes" id="UP000234681">
    <property type="component" value="Chromosome 6"/>
</dbReference>
<feature type="region of interest" description="Disordered" evidence="1">
    <location>
        <begin position="57"/>
        <end position="80"/>
    </location>
</feature>
<accession>A6H9N5</accession>
<gene>
    <name evidence="2" type="ORF">rCG_62004</name>
</gene>
<evidence type="ECO:0000313" key="2">
    <source>
        <dbReference type="EMBL" id="EDM02740.1"/>
    </source>
</evidence>
<proteinExistence type="predicted"/>
<evidence type="ECO:0000313" key="3">
    <source>
        <dbReference type="Proteomes" id="UP000234681"/>
    </source>
</evidence>
<sequence length="80" mass="8764">MTTSSLNKGVCLPPSLLGPDGLVYMCDTGRHLRYVFMVSPKPSQADQRLTLVTSPSVHSLASHQLPTPEWTQKAAKAEER</sequence>
<name>A6H9N5_RAT</name>